<dbReference type="EMBL" id="SGPL01000635">
    <property type="protein sequence ID" value="THH09377.1"/>
    <property type="molecule type" value="Genomic_DNA"/>
</dbReference>
<organism evidence="1 2">
    <name type="scientific">Bondarzewia mesenterica</name>
    <dbReference type="NCBI Taxonomy" id="1095465"/>
    <lineage>
        <taxon>Eukaryota</taxon>
        <taxon>Fungi</taxon>
        <taxon>Dikarya</taxon>
        <taxon>Basidiomycota</taxon>
        <taxon>Agaricomycotina</taxon>
        <taxon>Agaricomycetes</taxon>
        <taxon>Russulales</taxon>
        <taxon>Bondarzewiaceae</taxon>
        <taxon>Bondarzewia</taxon>
    </lineage>
</organism>
<keyword evidence="2" id="KW-1185">Reference proteome</keyword>
<reference evidence="1 2" key="1">
    <citation type="submission" date="2019-02" db="EMBL/GenBank/DDBJ databases">
        <title>Genome sequencing of the rare red list fungi Bondarzewia mesenterica.</title>
        <authorList>
            <person name="Buettner E."/>
            <person name="Kellner H."/>
        </authorList>
    </citation>
    <scope>NUCLEOTIDE SEQUENCE [LARGE SCALE GENOMIC DNA]</scope>
    <source>
        <strain evidence="1 2">DSM 108281</strain>
    </source>
</reference>
<sequence>MSEDLPGLDRSGSPDQSRQVLRLTWTCSIHHKLSPPSTTLLTNARCPPSATLPTGLLSSHLVARHLSPLSLSPGFLFSLFSSYHIGHHCCGTPGFLPNMSSLFEQFAEEVPLGDRPNLLRNCDDKAPLRITDSRVGTFTDDGAFFITSLNVDRIPLPPLGVMREHATELGALVNGCVLSMKHAMDRLRSVNSTEQDSRLDYSELQHQWLELAGVIDFMRIYKLHMDGQADRPPEVVDTIGVFTHIPRVAQDGAQAGLPVWLIRPTAAFTNENILAVMELE</sequence>
<dbReference type="AlphaFoldDB" id="A0A4S4LCR2"/>
<proteinExistence type="predicted"/>
<protein>
    <submittedName>
        <fullName evidence="1">Uncharacterized protein</fullName>
    </submittedName>
</protein>
<dbReference type="OrthoDB" id="2634326at2759"/>
<gene>
    <name evidence="1" type="ORF">EW146_g8700</name>
</gene>
<accession>A0A4S4LCR2</accession>
<name>A0A4S4LCR2_9AGAM</name>
<dbReference type="Proteomes" id="UP000310158">
    <property type="component" value="Unassembled WGS sequence"/>
</dbReference>
<evidence type="ECO:0000313" key="2">
    <source>
        <dbReference type="Proteomes" id="UP000310158"/>
    </source>
</evidence>
<comment type="caution">
    <text evidence="1">The sequence shown here is derived from an EMBL/GenBank/DDBJ whole genome shotgun (WGS) entry which is preliminary data.</text>
</comment>
<evidence type="ECO:0000313" key="1">
    <source>
        <dbReference type="EMBL" id="THH09377.1"/>
    </source>
</evidence>